<comment type="caution">
    <text evidence="1">The sequence shown here is derived from an EMBL/GenBank/DDBJ whole genome shotgun (WGS) entry which is preliminary data.</text>
</comment>
<gene>
    <name evidence="1" type="ORF">GCM10012286_78910</name>
</gene>
<sequence length="113" mass="12054">MSEHENTFSITAPTARRATALVASTQDALDQLAEAAVAVDEFVDTWIGSGLTYELVPAYACTLTCAEAEALANLLHAFGHGKVAEAVRSDHAEHDECGDLHHEACPNCQDTDQ</sequence>
<name>A0ABQ2MVB5_9ACTN</name>
<evidence type="ECO:0000313" key="2">
    <source>
        <dbReference type="Proteomes" id="UP000656881"/>
    </source>
</evidence>
<reference evidence="2" key="1">
    <citation type="journal article" date="2019" name="Int. J. Syst. Evol. Microbiol.">
        <title>The Global Catalogue of Microorganisms (GCM) 10K type strain sequencing project: providing services to taxonomists for standard genome sequencing and annotation.</title>
        <authorList>
            <consortium name="The Broad Institute Genomics Platform"/>
            <consortium name="The Broad Institute Genome Sequencing Center for Infectious Disease"/>
            <person name="Wu L."/>
            <person name="Ma J."/>
        </authorList>
    </citation>
    <scope>NUCLEOTIDE SEQUENCE [LARGE SCALE GENOMIC DNA]</scope>
    <source>
        <strain evidence="2">CGMCC 4.7349</strain>
    </source>
</reference>
<accession>A0ABQ2MVB5</accession>
<dbReference type="RefSeq" id="WP_189177520.1">
    <property type="nucleotide sequence ID" value="NZ_BMNG01000026.1"/>
</dbReference>
<proteinExistence type="predicted"/>
<evidence type="ECO:0000313" key="1">
    <source>
        <dbReference type="EMBL" id="GGO58797.1"/>
    </source>
</evidence>
<protein>
    <submittedName>
        <fullName evidence="1">Uncharacterized protein</fullName>
    </submittedName>
</protein>
<dbReference type="EMBL" id="BMNG01000026">
    <property type="protein sequence ID" value="GGO58797.1"/>
    <property type="molecule type" value="Genomic_DNA"/>
</dbReference>
<keyword evidence="2" id="KW-1185">Reference proteome</keyword>
<dbReference type="Proteomes" id="UP000656881">
    <property type="component" value="Unassembled WGS sequence"/>
</dbReference>
<organism evidence="1 2">
    <name type="scientific">Streptomyces lasiicapitis</name>
    <dbReference type="NCBI Taxonomy" id="1923961"/>
    <lineage>
        <taxon>Bacteria</taxon>
        <taxon>Bacillati</taxon>
        <taxon>Actinomycetota</taxon>
        <taxon>Actinomycetes</taxon>
        <taxon>Kitasatosporales</taxon>
        <taxon>Streptomycetaceae</taxon>
        <taxon>Streptomyces</taxon>
    </lineage>
</organism>